<dbReference type="GO" id="GO:0016757">
    <property type="term" value="F:glycosyltransferase activity"/>
    <property type="evidence" value="ECO:0007669"/>
    <property type="project" value="UniProtKB-KW"/>
</dbReference>
<keyword evidence="1" id="KW-0808">Transferase</keyword>
<dbReference type="EC" id="2.4.-.-" evidence="1"/>
<gene>
    <name evidence="1" type="ORF">KME28_10595</name>
</gene>
<dbReference type="Pfam" id="PF13692">
    <property type="entry name" value="Glyco_trans_1_4"/>
    <property type="match status" value="1"/>
</dbReference>
<keyword evidence="1" id="KW-0328">Glycosyltransferase</keyword>
<name>A0A9E3H8V5_9NOST</name>
<evidence type="ECO:0000313" key="1">
    <source>
        <dbReference type="EMBL" id="MBW4432156.1"/>
    </source>
</evidence>
<proteinExistence type="predicted"/>
<dbReference type="Proteomes" id="UP000813215">
    <property type="component" value="Unassembled WGS sequence"/>
</dbReference>
<evidence type="ECO:0000313" key="2">
    <source>
        <dbReference type="Proteomes" id="UP000813215"/>
    </source>
</evidence>
<comment type="caution">
    <text evidence="1">The sequence shown here is derived from an EMBL/GenBank/DDBJ whole genome shotgun (WGS) entry which is preliminary data.</text>
</comment>
<reference evidence="1" key="2">
    <citation type="journal article" date="2022" name="Microbiol. Resour. Announc.">
        <title>Metagenome Sequencing to Explore Phylogenomics of Terrestrial Cyanobacteria.</title>
        <authorList>
            <person name="Ward R.D."/>
            <person name="Stajich J.E."/>
            <person name="Johansen J.R."/>
            <person name="Huntemann M."/>
            <person name="Clum A."/>
            <person name="Foster B."/>
            <person name="Foster B."/>
            <person name="Roux S."/>
            <person name="Palaniappan K."/>
            <person name="Varghese N."/>
            <person name="Mukherjee S."/>
            <person name="Reddy T.B.K."/>
            <person name="Daum C."/>
            <person name="Copeland A."/>
            <person name="Chen I.A."/>
            <person name="Ivanova N.N."/>
            <person name="Kyrpides N.C."/>
            <person name="Shapiro N."/>
            <person name="Eloe-Fadrosh E.A."/>
            <person name="Pietrasiak N."/>
        </authorList>
    </citation>
    <scope>NUCLEOTIDE SEQUENCE</scope>
    <source>
        <strain evidence="1">HA4357-MV3</strain>
    </source>
</reference>
<organism evidence="1 2">
    <name type="scientific">Pelatocladus maniniholoensis HA4357-MV3</name>
    <dbReference type="NCBI Taxonomy" id="1117104"/>
    <lineage>
        <taxon>Bacteria</taxon>
        <taxon>Bacillati</taxon>
        <taxon>Cyanobacteriota</taxon>
        <taxon>Cyanophyceae</taxon>
        <taxon>Nostocales</taxon>
        <taxon>Nostocaceae</taxon>
        <taxon>Pelatocladus</taxon>
    </lineage>
</organism>
<dbReference type="EMBL" id="JAHHHW010000081">
    <property type="protein sequence ID" value="MBW4432156.1"/>
    <property type="molecule type" value="Genomic_DNA"/>
</dbReference>
<sequence length="547" mass="62563">METVNDTLSVWKEEGTRLIQPRIDVFRSLIDQTKNLVEKHQYDAAAVYAEIAACYTLYQHCGIFVSTELEHILLTIGQKAIQQSNSINKNILLPKNPKNILHVATVVGSIGGHSRMIWRWIQQDADRSHSLVLTRQDQKEVPKIMKEAVANSQGKIYSLRDSIGHLVSRAKQLRQIAASADLVVLHTSCEDVIPIIAFANKEQSPPIILLNHADHFFWLGVSISDIVANLRESGMYLSQERRGVEAKRNVILPIILPPIHRTLTRIEAKNKLGIDENNILLLSIARSLKYRSMDGVNFAEAHIPLLERHKQAILVVIGPGVREDWSQAIQQAQGRIIVLEEREDTSTFYQAADIYVDSFPFISNTSLLEAGSYGIPLVSRYPFDSDLCSILGADMPGLSGNLMRVKDIEEYTAVLSHLIEDEAFRLSIGEATRKKIAEIHRENWQQALENLYSLAIHVPRVTLSSVSVDEQFLGEPDVFFPYFFEHKNFDIDWLFHTRFGIMPIDERLHLWIRFVRKYGFSRFTRFSWLSTLFPEWMYIKLKKMVFG</sequence>
<dbReference type="Gene3D" id="3.40.50.2000">
    <property type="entry name" value="Glycogen Phosphorylase B"/>
    <property type="match status" value="1"/>
</dbReference>
<accession>A0A9E3H8V5</accession>
<dbReference type="AlphaFoldDB" id="A0A9E3H8V5"/>
<protein>
    <submittedName>
        <fullName evidence="1">Glycosyltransferase</fullName>
        <ecNumber evidence="1">2.4.-.-</ecNumber>
    </submittedName>
</protein>
<reference evidence="1" key="1">
    <citation type="submission" date="2021-05" db="EMBL/GenBank/DDBJ databases">
        <authorList>
            <person name="Pietrasiak N."/>
            <person name="Ward R."/>
            <person name="Stajich J.E."/>
            <person name="Kurbessoian T."/>
        </authorList>
    </citation>
    <scope>NUCLEOTIDE SEQUENCE</scope>
    <source>
        <strain evidence="1">HA4357-MV3</strain>
    </source>
</reference>
<dbReference type="SUPFAM" id="SSF53756">
    <property type="entry name" value="UDP-Glycosyltransferase/glycogen phosphorylase"/>
    <property type="match status" value="1"/>
</dbReference>